<gene>
    <name evidence="1" type="ORF">L1987_12663</name>
</gene>
<accession>A0ACB9JER5</accession>
<reference evidence="2" key="1">
    <citation type="journal article" date="2022" name="Mol. Ecol. Resour.">
        <title>The genomes of chicory, endive, great burdock and yacon provide insights into Asteraceae palaeo-polyploidization history and plant inulin production.</title>
        <authorList>
            <person name="Fan W."/>
            <person name="Wang S."/>
            <person name="Wang H."/>
            <person name="Wang A."/>
            <person name="Jiang F."/>
            <person name="Liu H."/>
            <person name="Zhao H."/>
            <person name="Xu D."/>
            <person name="Zhang Y."/>
        </authorList>
    </citation>
    <scope>NUCLEOTIDE SEQUENCE [LARGE SCALE GENOMIC DNA]</scope>
    <source>
        <strain evidence="2">cv. Yunnan</strain>
    </source>
</reference>
<name>A0ACB9JER5_9ASTR</name>
<dbReference type="EMBL" id="CM042021">
    <property type="protein sequence ID" value="KAI3818842.1"/>
    <property type="molecule type" value="Genomic_DNA"/>
</dbReference>
<sequence length="122" mass="13712">MHSVLHISCNLDKLDLNSAFRCFLCTNPRQNSALLGCLAFSFVQRLIDMGVFDVNNGSNRVNTIAKNENPNPVMIILVMIILPALSHWGRMLGDWMGKSRSVFSDLDLNIVPLYSDGWPMPF</sequence>
<keyword evidence="2" id="KW-1185">Reference proteome</keyword>
<evidence type="ECO:0000313" key="1">
    <source>
        <dbReference type="EMBL" id="KAI3818842.1"/>
    </source>
</evidence>
<dbReference type="Proteomes" id="UP001056120">
    <property type="component" value="Linkage Group LG04"/>
</dbReference>
<protein>
    <submittedName>
        <fullName evidence="1">Uncharacterized protein</fullName>
    </submittedName>
</protein>
<comment type="caution">
    <text evidence="1">The sequence shown here is derived from an EMBL/GenBank/DDBJ whole genome shotgun (WGS) entry which is preliminary data.</text>
</comment>
<organism evidence="1 2">
    <name type="scientific">Smallanthus sonchifolius</name>
    <dbReference type="NCBI Taxonomy" id="185202"/>
    <lineage>
        <taxon>Eukaryota</taxon>
        <taxon>Viridiplantae</taxon>
        <taxon>Streptophyta</taxon>
        <taxon>Embryophyta</taxon>
        <taxon>Tracheophyta</taxon>
        <taxon>Spermatophyta</taxon>
        <taxon>Magnoliopsida</taxon>
        <taxon>eudicotyledons</taxon>
        <taxon>Gunneridae</taxon>
        <taxon>Pentapetalae</taxon>
        <taxon>asterids</taxon>
        <taxon>campanulids</taxon>
        <taxon>Asterales</taxon>
        <taxon>Asteraceae</taxon>
        <taxon>Asteroideae</taxon>
        <taxon>Heliantheae alliance</taxon>
        <taxon>Millerieae</taxon>
        <taxon>Smallanthus</taxon>
    </lineage>
</organism>
<evidence type="ECO:0000313" key="2">
    <source>
        <dbReference type="Proteomes" id="UP001056120"/>
    </source>
</evidence>
<proteinExistence type="predicted"/>
<reference evidence="1 2" key="2">
    <citation type="journal article" date="2022" name="Mol. Ecol. Resour.">
        <title>The genomes of chicory, endive, great burdock and yacon provide insights into Asteraceae paleo-polyploidization history and plant inulin production.</title>
        <authorList>
            <person name="Fan W."/>
            <person name="Wang S."/>
            <person name="Wang H."/>
            <person name="Wang A."/>
            <person name="Jiang F."/>
            <person name="Liu H."/>
            <person name="Zhao H."/>
            <person name="Xu D."/>
            <person name="Zhang Y."/>
        </authorList>
    </citation>
    <scope>NUCLEOTIDE SEQUENCE [LARGE SCALE GENOMIC DNA]</scope>
    <source>
        <strain evidence="2">cv. Yunnan</strain>
        <tissue evidence="1">Leaves</tissue>
    </source>
</reference>